<feature type="region of interest" description="Disordered" evidence="1">
    <location>
        <begin position="1"/>
        <end position="41"/>
    </location>
</feature>
<evidence type="ECO:0000313" key="3">
    <source>
        <dbReference type="EMBL" id="PON55115.1"/>
    </source>
</evidence>
<evidence type="ECO:0000313" key="4">
    <source>
        <dbReference type="Proteomes" id="UP000237105"/>
    </source>
</evidence>
<sequence>MDSSTESTRGMQNATSFSETRRLTAATPSVPSSVPPSHGGLTHRTIGLAVSSQMNSNQGWCLKGIRREEEEKQLVLTANSKYQLKEMKKNGPYPSIWLTPVLGYLVDPNIKEKRKERRRRKGKRLKKGIYGKGKKKEYREESEEEGRVDDFYISDHELSSLSWDYDESEAQYAGPILLAAWAKPGPRGRTGLGLDMDISKNIPIDLELDDDQIRIAEEGDQVPEIQTNPNASRSCSQFQDSCSPSASTTAKRARTISNVWDHFDLEFKDEANGSRPQGCGRGSSSTSSSSSQLLPPINPQQSSDLTQYIELDSDIDPNDENFKVLEWWHKYQLRFPVLSQLARDVLIIPASTISSESIFSTTKMIVDERRTSLVPEIVEAIFYFDRAGSARPVFLAGPAWPDADKATPGAAVPFRLLLLEKESSDGRTTCSDFCSPFRRPMFNQLNFGTVQLVSTQAFISDHSRPPTRLRPVLHRNPFSKNFMSNPIFSGVLNSVVISVSQSETPFEKSTFQVNVTRIENDCLKNQMIN</sequence>
<accession>A0A2P5C275</accession>
<dbReference type="Proteomes" id="UP000237105">
    <property type="component" value="Unassembled WGS sequence"/>
</dbReference>
<feature type="region of interest" description="Disordered" evidence="1">
    <location>
        <begin position="269"/>
        <end position="301"/>
    </location>
</feature>
<comment type="caution">
    <text evidence="3">The sequence shown here is derived from an EMBL/GenBank/DDBJ whole genome shotgun (WGS) entry which is preliminary data.</text>
</comment>
<keyword evidence="4" id="KW-1185">Reference proteome</keyword>
<dbReference type="AlphaFoldDB" id="A0A2P5C275"/>
<feature type="compositionally biased region" description="Low complexity" evidence="1">
    <location>
        <begin position="28"/>
        <end position="37"/>
    </location>
</feature>
<dbReference type="PANTHER" id="PTHR23272">
    <property type="entry name" value="BED FINGER-RELATED"/>
    <property type="match status" value="1"/>
</dbReference>
<organism evidence="3 4">
    <name type="scientific">Parasponia andersonii</name>
    <name type="common">Sponia andersonii</name>
    <dbReference type="NCBI Taxonomy" id="3476"/>
    <lineage>
        <taxon>Eukaryota</taxon>
        <taxon>Viridiplantae</taxon>
        <taxon>Streptophyta</taxon>
        <taxon>Embryophyta</taxon>
        <taxon>Tracheophyta</taxon>
        <taxon>Spermatophyta</taxon>
        <taxon>Magnoliopsida</taxon>
        <taxon>eudicotyledons</taxon>
        <taxon>Gunneridae</taxon>
        <taxon>Pentapetalae</taxon>
        <taxon>rosids</taxon>
        <taxon>fabids</taxon>
        <taxon>Rosales</taxon>
        <taxon>Cannabaceae</taxon>
        <taxon>Parasponia</taxon>
    </lineage>
</organism>
<feature type="region of interest" description="Disordered" evidence="1">
    <location>
        <begin position="219"/>
        <end position="249"/>
    </location>
</feature>
<feature type="domain" description="HAT C-terminal dimerisation" evidence="2">
    <location>
        <begin position="304"/>
        <end position="383"/>
    </location>
</feature>
<feature type="compositionally biased region" description="Polar residues" evidence="1">
    <location>
        <begin position="224"/>
        <end position="249"/>
    </location>
</feature>
<gene>
    <name evidence="3" type="ORF">PanWU01x14_190430</name>
</gene>
<dbReference type="OrthoDB" id="1893698at2759"/>
<feature type="region of interest" description="Disordered" evidence="1">
    <location>
        <begin position="113"/>
        <end position="144"/>
    </location>
</feature>
<proteinExistence type="predicted"/>
<dbReference type="SUPFAM" id="SSF53098">
    <property type="entry name" value="Ribonuclease H-like"/>
    <property type="match status" value="1"/>
</dbReference>
<feature type="compositionally biased region" description="Polar residues" evidence="1">
    <location>
        <begin position="1"/>
        <end position="18"/>
    </location>
</feature>
<feature type="compositionally biased region" description="Low complexity" evidence="1">
    <location>
        <begin position="283"/>
        <end position="301"/>
    </location>
</feature>
<feature type="compositionally biased region" description="Basic residues" evidence="1">
    <location>
        <begin position="113"/>
        <end position="136"/>
    </location>
</feature>
<dbReference type="EMBL" id="JXTB01000186">
    <property type="protein sequence ID" value="PON55115.1"/>
    <property type="molecule type" value="Genomic_DNA"/>
</dbReference>
<evidence type="ECO:0000259" key="2">
    <source>
        <dbReference type="Pfam" id="PF05699"/>
    </source>
</evidence>
<evidence type="ECO:0000256" key="1">
    <source>
        <dbReference type="SAM" id="MobiDB-lite"/>
    </source>
</evidence>
<dbReference type="InterPro" id="IPR012337">
    <property type="entry name" value="RNaseH-like_sf"/>
</dbReference>
<reference evidence="4" key="1">
    <citation type="submission" date="2016-06" db="EMBL/GenBank/DDBJ databases">
        <title>Parallel loss of symbiosis genes in relatives of nitrogen-fixing non-legume Parasponia.</title>
        <authorList>
            <person name="Van Velzen R."/>
            <person name="Holmer R."/>
            <person name="Bu F."/>
            <person name="Rutten L."/>
            <person name="Van Zeijl A."/>
            <person name="Liu W."/>
            <person name="Santuari L."/>
            <person name="Cao Q."/>
            <person name="Sharma T."/>
            <person name="Shen D."/>
            <person name="Roswanjaya Y."/>
            <person name="Wardhani T."/>
            <person name="Kalhor M.S."/>
            <person name="Jansen J."/>
            <person name="Van den Hoogen J."/>
            <person name="Gungor B."/>
            <person name="Hartog M."/>
            <person name="Hontelez J."/>
            <person name="Verver J."/>
            <person name="Yang W.-C."/>
            <person name="Schijlen E."/>
            <person name="Repin R."/>
            <person name="Schilthuizen M."/>
            <person name="Schranz E."/>
            <person name="Heidstra R."/>
            <person name="Miyata K."/>
            <person name="Fedorova E."/>
            <person name="Kohlen W."/>
            <person name="Bisseling T."/>
            <person name="Smit S."/>
            <person name="Geurts R."/>
        </authorList>
    </citation>
    <scope>NUCLEOTIDE SEQUENCE [LARGE SCALE GENOMIC DNA]</scope>
    <source>
        <strain evidence="4">cv. WU1-14</strain>
    </source>
</reference>
<dbReference type="GO" id="GO:0046983">
    <property type="term" value="F:protein dimerization activity"/>
    <property type="evidence" value="ECO:0007669"/>
    <property type="project" value="InterPro"/>
</dbReference>
<name>A0A2P5C275_PARAD</name>
<dbReference type="Pfam" id="PF05699">
    <property type="entry name" value="Dimer_Tnp_hAT"/>
    <property type="match status" value="1"/>
</dbReference>
<dbReference type="InterPro" id="IPR008906">
    <property type="entry name" value="HATC_C_dom"/>
</dbReference>
<protein>
    <submittedName>
        <fullName evidence="3">HAT, C-terminal dimerization domain containing protein</fullName>
    </submittedName>
</protein>